<name>A0A4Z1CII5_9ACTN</name>
<feature type="region of interest" description="Disordered" evidence="1">
    <location>
        <begin position="1"/>
        <end position="34"/>
    </location>
</feature>
<dbReference type="Proteomes" id="UP000297496">
    <property type="component" value="Unassembled WGS sequence"/>
</dbReference>
<dbReference type="RefSeq" id="WP_135840288.1">
    <property type="nucleotide sequence ID" value="NZ_SRRO01000001.1"/>
</dbReference>
<sequence>MSGSKPNKKTRAVRKQHERKLRAPNNRTGDRGEKKFDAAASDYGLLATKIANDYGIDFICQVDSQPNATSASGLVGSVVGVCVRATVQKSGRIKLNRADAHHLLQADFVTMVALVHLDQGEVDKVHVRVLDLDFRKELGTFLQSEKQTISFTPADFCDLADIQELLAPALAPGFVQQSRIAAIMAGIEKTLPGVRVDVAQSREGSFTLVSAENLFSVLKSPGTTTAHQDARFLAAFGAPHRLAERMAALEVEPTFLAELDGLPKDLIVQGFAAEYEAEWVAESEETRSIVKLVGTATPTHNGWRHPAGWSLVISKRVLRDGQYVHELTTFVDPEGVEDPRKHMDLLDFLRACSSEAKLGRTSWAAPALDAWAFEGMPRQNRFAEWLSTVLPRLPEGSPVIAALPDLADDETMRTLWWLATVLEDAESSAVRVGFMLDGFPGEPTTPSRFSVPVLLCTTRASIVANLTCTGRIALADGEEAIVGVRVDRVDDIELFVDAPFEQPTGFPDFVFDRELCVALTDSGWNQQSAPDALDQVFGLQLLDED</sequence>
<evidence type="ECO:0000313" key="2">
    <source>
        <dbReference type="EMBL" id="TGN65797.1"/>
    </source>
</evidence>
<feature type="compositionally biased region" description="Basic residues" evidence="1">
    <location>
        <begin position="1"/>
        <end position="22"/>
    </location>
</feature>
<accession>A0A4Z1CII5</accession>
<gene>
    <name evidence="2" type="ORF">EXE59_18935</name>
</gene>
<proteinExistence type="predicted"/>
<dbReference type="EMBL" id="SRRO01000001">
    <property type="protein sequence ID" value="TGN65797.1"/>
    <property type="molecule type" value="Genomic_DNA"/>
</dbReference>
<keyword evidence="3" id="KW-1185">Reference proteome</keyword>
<dbReference type="AlphaFoldDB" id="A0A4Z1CII5"/>
<evidence type="ECO:0008006" key="4">
    <source>
        <dbReference type="Google" id="ProtNLM"/>
    </source>
</evidence>
<protein>
    <recommendedName>
        <fullName evidence="4">DUF4365 domain-containing protein</fullName>
    </recommendedName>
</protein>
<comment type="caution">
    <text evidence="2">The sequence shown here is derived from an EMBL/GenBank/DDBJ whole genome shotgun (WGS) entry which is preliminary data.</text>
</comment>
<evidence type="ECO:0000313" key="3">
    <source>
        <dbReference type="Proteomes" id="UP000297496"/>
    </source>
</evidence>
<reference evidence="2 3" key="1">
    <citation type="submission" date="2019-04" db="EMBL/GenBank/DDBJ databases">
        <title>Three New Species of Nocardioides, Nocardioides euryhalodurans sp. nov., Nocardioides seonyuensis sp. nov. and Nocardioides eburneoflavus sp. nov. Isolated from Soil.</title>
        <authorList>
            <person name="Roh S.G."/>
            <person name="Lee C."/>
            <person name="Kim M.-K."/>
            <person name="Kim S.B."/>
        </authorList>
    </citation>
    <scope>NUCLEOTIDE SEQUENCE [LARGE SCALE GENOMIC DNA]</scope>
    <source>
        <strain evidence="2 3">MMS17-SY213</strain>
    </source>
</reference>
<organism evidence="2 3">
    <name type="scientific">Nocardioides eburneiflavus</name>
    <dbReference type="NCBI Taxonomy" id="2518372"/>
    <lineage>
        <taxon>Bacteria</taxon>
        <taxon>Bacillati</taxon>
        <taxon>Actinomycetota</taxon>
        <taxon>Actinomycetes</taxon>
        <taxon>Propionibacteriales</taxon>
        <taxon>Nocardioidaceae</taxon>
        <taxon>Nocardioides</taxon>
    </lineage>
</organism>
<dbReference type="OrthoDB" id="5176406at2"/>
<evidence type="ECO:0000256" key="1">
    <source>
        <dbReference type="SAM" id="MobiDB-lite"/>
    </source>
</evidence>